<dbReference type="PANTHER" id="PTHR30473:SF2">
    <property type="entry name" value="PIN DOMAIN-CONTAINING PROTEIN"/>
    <property type="match status" value="1"/>
</dbReference>
<dbReference type="PANTHER" id="PTHR30473">
    <property type="entry name" value="PROTEIN PHOH"/>
    <property type="match status" value="1"/>
</dbReference>
<organism evidence="4">
    <name type="scientific">human gut metagenome</name>
    <dbReference type="NCBI Taxonomy" id="408170"/>
    <lineage>
        <taxon>unclassified sequences</taxon>
        <taxon>metagenomes</taxon>
        <taxon>organismal metagenomes</taxon>
    </lineage>
</organism>
<evidence type="ECO:0000259" key="3">
    <source>
        <dbReference type="Pfam" id="PF02562"/>
    </source>
</evidence>
<name>K1SYU4_9ZZZZ</name>
<sequence length="162" mass="18128">MALNAIEKKGDKKKQTYKQIIVATPTVTVANEELGFLPGEIDDKVGPYLGGIVDNLKEILRPKFPDFTNAELKKKAMEFFERGDIEIQPIGFLRGRTIPNTVFIIDETQNIKPCDIKDIVTRSAEGSKFIFLGDADQVNNPALNSRYNGLVYLSEKMKGNPH</sequence>
<reference evidence="4" key="1">
    <citation type="journal article" date="2013" name="Environ. Microbiol.">
        <title>Microbiota from the distal guts of lean and obese adolescents exhibit partial functional redundancy besides clear differences in community structure.</title>
        <authorList>
            <person name="Ferrer M."/>
            <person name="Ruiz A."/>
            <person name="Lanza F."/>
            <person name="Haange S.B."/>
            <person name="Oberbach A."/>
            <person name="Till H."/>
            <person name="Bargiela R."/>
            <person name="Campoy C."/>
            <person name="Segura M.T."/>
            <person name="Richter M."/>
            <person name="von Bergen M."/>
            <person name="Seifert J."/>
            <person name="Suarez A."/>
        </authorList>
    </citation>
    <scope>NUCLEOTIDE SEQUENCE</scope>
</reference>
<evidence type="ECO:0000256" key="2">
    <source>
        <dbReference type="ARBA" id="ARBA00022840"/>
    </source>
</evidence>
<comment type="caution">
    <text evidence="4">The sequence shown here is derived from an EMBL/GenBank/DDBJ whole genome shotgun (WGS) entry which is preliminary data.</text>
</comment>
<dbReference type="GO" id="GO:0005829">
    <property type="term" value="C:cytosol"/>
    <property type="evidence" value="ECO:0007669"/>
    <property type="project" value="TreeGrafter"/>
</dbReference>
<accession>K1SYU4</accession>
<dbReference type="Gene3D" id="3.40.50.300">
    <property type="entry name" value="P-loop containing nucleotide triphosphate hydrolases"/>
    <property type="match status" value="1"/>
</dbReference>
<protein>
    <submittedName>
        <fullName evidence="4">PhoH family protein</fullName>
    </submittedName>
</protein>
<dbReference type="InterPro" id="IPR051451">
    <property type="entry name" value="PhoH2-like"/>
</dbReference>
<evidence type="ECO:0000256" key="1">
    <source>
        <dbReference type="ARBA" id="ARBA00022741"/>
    </source>
</evidence>
<dbReference type="EMBL" id="AJWY01007862">
    <property type="protein sequence ID" value="EKC62813.1"/>
    <property type="molecule type" value="Genomic_DNA"/>
</dbReference>
<keyword evidence="2" id="KW-0067">ATP-binding</keyword>
<dbReference type="InterPro" id="IPR027417">
    <property type="entry name" value="P-loop_NTPase"/>
</dbReference>
<dbReference type="Pfam" id="PF02562">
    <property type="entry name" value="PhoH"/>
    <property type="match status" value="1"/>
</dbReference>
<feature type="non-terminal residue" evidence="4">
    <location>
        <position position="162"/>
    </location>
</feature>
<dbReference type="InterPro" id="IPR003714">
    <property type="entry name" value="PhoH"/>
</dbReference>
<feature type="domain" description="PhoH-like protein" evidence="3">
    <location>
        <begin position="13"/>
        <end position="159"/>
    </location>
</feature>
<keyword evidence="1" id="KW-0547">Nucleotide-binding</keyword>
<evidence type="ECO:0000313" key="4">
    <source>
        <dbReference type="EMBL" id="EKC62813.1"/>
    </source>
</evidence>
<proteinExistence type="predicted"/>
<dbReference type="AlphaFoldDB" id="K1SYU4"/>
<gene>
    <name evidence="4" type="ORF">LEA_11649</name>
</gene>
<dbReference type="GO" id="GO:0005524">
    <property type="term" value="F:ATP binding"/>
    <property type="evidence" value="ECO:0007669"/>
    <property type="project" value="UniProtKB-KW"/>
</dbReference>
<dbReference type="SUPFAM" id="SSF52540">
    <property type="entry name" value="P-loop containing nucleoside triphosphate hydrolases"/>
    <property type="match status" value="1"/>
</dbReference>